<dbReference type="GO" id="GO:0016787">
    <property type="term" value="F:hydrolase activity"/>
    <property type="evidence" value="ECO:0007669"/>
    <property type="project" value="UniProtKB-KW"/>
</dbReference>
<dbReference type="InterPro" id="IPR054712">
    <property type="entry name" value="Cas3-like_dom"/>
</dbReference>
<evidence type="ECO:0000256" key="5">
    <source>
        <dbReference type="ARBA" id="ARBA00023118"/>
    </source>
</evidence>
<feature type="domain" description="CRISPR-associated nuclease/helicase Cas3" evidence="6">
    <location>
        <begin position="38"/>
        <end position="127"/>
    </location>
</feature>
<evidence type="ECO:0000256" key="2">
    <source>
        <dbReference type="ARBA" id="ARBA00022801"/>
    </source>
</evidence>
<keyword evidence="8" id="KW-1185">Reference proteome</keyword>
<keyword evidence="2" id="KW-0378">Hydrolase</keyword>
<dbReference type="GO" id="GO:0004386">
    <property type="term" value="F:helicase activity"/>
    <property type="evidence" value="ECO:0007669"/>
    <property type="project" value="UniProtKB-KW"/>
</dbReference>
<sequence>MPDPDQWQQTGSWAIACPKRVMAAPIAVGTIDQAMLSVLRTRHAYRELLAAGVPTMLHHSRYVDLDRQTLDALLVGVIGKGGTRMPLAIVATQTAEQSLDIDADLLVSDPAPADVLLQRRGRLGRHRPTEVLPMLVLEPQAVEETAAVALRRALGQHGQMPAGSEWAYVYDVLATLATLEALRGRDCIAVPDDVRQLVETATHPDALAAFAGLRGWSPLWQETWGRRLAQRQLAQGGLLDWSRPYAEQPMTEAVPTRLGEGTVTVELSVAMASPFTGSAIQALPVPARWLRDVAPGTIGVPTPDGAGGYRVDVGACRLRYDSIGLRRL</sequence>
<keyword evidence="1" id="KW-0547">Nucleotide-binding</keyword>
<evidence type="ECO:0000256" key="3">
    <source>
        <dbReference type="ARBA" id="ARBA00022806"/>
    </source>
</evidence>
<evidence type="ECO:0000256" key="4">
    <source>
        <dbReference type="ARBA" id="ARBA00022840"/>
    </source>
</evidence>
<organism evidence="7 8">
    <name type="scientific">Candidatus Thiodictyon syntrophicum</name>
    <dbReference type="NCBI Taxonomy" id="1166950"/>
    <lineage>
        <taxon>Bacteria</taxon>
        <taxon>Pseudomonadati</taxon>
        <taxon>Pseudomonadota</taxon>
        <taxon>Gammaproteobacteria</taxon>
        <taxon>Chromatiales</taxon>
        <taxon>Chromatiaceae</taxon>
        <taxon>Thiodictyon</taxon>
    </lineage>
</organism>
<accession>A0A2K8U8V6</accession>
<dbReference type="KEGG" id="tsy:THSYN_14345"/>
<evidence type="ECO:0000259" key="6">
    <source>
        <dbReference type="Pfam" id="PF22590"/>
    </source>
</evidence>
<keyword evidence="4" id="KW-0067">ATP-binding</keyword>
<dbReference type="AlphaFoldDB" id="A0A2K8U8V6"/>
<keyword evidence="5" id="KW-0051">Antiviral defense</keyword>
<evidence type="ECO:0000313" key="7">
    <source>
        <dbReference type="EMBL" id="AUB82003.1"/>
    </source>
</evidence>
<dbReference type="RefSeq" id="WP_100919755.1">
    <property type="nucleotide sequence ID" value="NZ_CP020370.1"/>
</dbReference>
<reference evidence="7 8" key="1">
    <citation type="submission" date="2017-03" db="EMBL/GenBank/DDBJ databases">
        <title>Complete genome sequence of Candidatus 'Thiodictyon syntrophicum' sp. nov. strain Cad16T, a photolithoautotroph purple sulfur bacterium isolated from an alpine meromictic lake.</title>
        <authorList>
            <person name="Luedin S.M."/>
            <person name="Pothier J.F."/>
            <person name="Danza F."/>
            <person name="Storelli N."/>
            <person name="Wittwer M."/>
            <person name="Tonolla M."/>
        </authorList>
    </citation>
    <scope>NUCLEOTIDE SEQUENCE [LARGE SCALE GENOMIC DNA]</scope>
    <source>
        <strain evidence="7 8">Cad16T</strain>
    </source>
</reference>
<dbReference type="SUPFAM" id="SSF52540">
    <property type="entry name" value="P-loop containing nucleoside triphosphate hydrolases"/>
    <property type="match status" value="1"/>
</dbReference>
<evidence type="ECO:0000313" key="8">
    <source>
        <dbReference type="Proteomes" id="UP000232638"/>
    </source>
</evidence>
<name>A0A2K8U8V6_9GAMM</name>
<protein>
    <recommendedName>
        <fullName evidence="6">CRISPR-associated nuclease/helicase Cas3 domain-containing protein</fullName>
    </recommendedName>
</protein>
<proteinExistence type="predicted"/>
<dbReference type="EMBL" id="CP020370">
    <property type="protein sequence ID" value="AUB82003.1"/>
    <property type="molecule type" value="Genomic_DNA"/>
</dbReference>
<evidence type="ECO:0000256" key="1">
    <source>
        <dbReference type="ARBA" id="ARBA00022741"/>
    </source>
</evidence>
<gene>
    <name evidence="7" type="ORF">THSYN_14345</name>
</gene>
<dbReference type="Proteomes" id="UP000232638">
    <property type="component" value="Chromosome"/>
</dbReference>
<keyword evidence="3" id="KW-0347">Helicase</keyword>
<dbReference type="OrthoDB" id="9810236at2"/>
<dbReference type="GO" id="GO:0005524">
    <property type="term" value="F:ATP binding"/>
    <property type="evidence" value="ECO:0007669"/>
    <property type="project" value="UniProtKB-KW"/>
</dbReference>
<dbReference type="GO" id="GO:0051607">
    <property type="term" value="P:defense response to virus"/>
    <property type="evidence" value="ECO:0007669"/>
    <property type="project" value="UniProtKB-KW"/>
</dbReference>
<dbReference type="InterPro" id="IPR027417">
    <property type="entry name" value="P-loop_NTPase"/>
</dbReference>
<dbReference type="Pfam" id="PF22590">
    <property type="entry name" value="Cas3-like_C_2"/>
    <property type="match status" value="1"/>
</dbReference>